<keyword evidence="3" id="KW-1185">Reference proteome</keyword>
<evidence type="ECO:0000313" key="2">
    <source>
        <dbReference type="EMBL" id="WAQ97862.1"/>
    </source>
</evidence>
<evidence type="ECO:0000256" key="1">
    <source>
        <dbReference type="SAM" id="Phobius"/>
    </source>
</evidence>
<feature type="transmembrane region" description="Helical" evidence="1">
    <location>
        <begin position="98"/>
        <end position="118"/>
    </location>
</feature>
<organism evidence="2 3">
    <name type="scientific">Mya arenaria</name>
    <name type="common">Soft-shell clam</name>
    <dbReference type="NCBI Taxonomy" id="6604"/>
    <lineage>
        <taxon>Eukaryota</taxon>
        <taxon>Metazoa</taxon>
        <taxon>Spiralia</taxon>
        <taxon>Lophotrochozoa</taxon>
        <taxon>Mollusca</taxon>
        <taxon>Bivalvia</taxon>
        <taxon>Autobranchia</taxon>
        <taxon>Heteroconchia</taxon>
        <taxon>Euheterodonta</taxon>
        <taxon>Imparidentia</taxon>
        <taxon>Neoheterodontei</taxon>
        <taxon>Myida</taxon>
        <taxon>Myoidea</taxon>
        <taxon>Myidae</taxon>
        <taxon>Mya</taxon>
    </lineage>
</organism>
<keyword evidence="1" id="KW-0812">Transmembrane</keyword>
<accession>A0ABY7DMB3</accession>
<dbReference type="Proteomes" id="UP001164746">
    <property type="component" value="Chromosome 3"/>
</dbReference>
<feature type="transmembrane region" description="Helical" evidence="1">
    <location>
        <begin position="12"/>
        <end position="35"/>
    </location>
</feature>
<protein>
    <recommendedName>
        <fullName evidence="4">Emopamil-binding protein</fullName>
    </recommendedName>
</protein>
<keyword evidence="1" id="KW-1133">Transmembrane helix</keyword>
<dbReference type="PANTHER" id="PTHR37919">
    <property type="entry name" value="PROTEIN CBG05606"/>
    <property type="match status" value="1"/>
</dbReference>
<name>A0ABY7DMB3_MYAAR</name>
<keyword evidence="1" id="KW-0472">Membrane</keyword>
<feature type="transmembrane region" description="Helical" evidence="1">
    <location>
        <begin position="130"/>
        <end position="154"/>
    </location>
</feature>
<dbReference type="PANTHER" id="PTHR37919:SF2">
    <property type="entry name" value="EXPERA DOMAIN-CONTAINING PROTEIN"/>
    <property type="match status" value="1"/>
</dbReference>
<reference evidence="2" key="1">
    <citation type="submission" date="2022-11" db="EMBL/GenBank/DDBJ databases">
        <title>Centuries of genome instability and evolution in soft-shell clam transmissible cancer (bioRxiv).</title>
        <authorList>
            <person name="Hart S.F.M."/>
            <person name="Yonemitsu M.A."/>
            <person name="Giersch R.M."/>
            <person name="Beal B.F."/>
            <person name="Arriagada G."/>
            <person name="Davis B.W."/>
            <person name="Ostrander E.A."/>
            <person name="Goff S.P."/>
            <person name="Metzger M.J."/>
        </authorList>
    </citation>
    <scope>NUCLEOTIDE SEQUENCE</scope>
    <source>
        <strain evidence="2">MELC-2E11</strain>
        <tissue evidence="2">Siphon/mantle</tissue>
    </source>
</reference>
<gene>
    <name evidence="2" type="ORF">MAR_022235</name>
</gene>
<sequence>MSAMDKGIPSWVYKWLVIVMVIGFYDGLFCVLRPYSLPGGCLEMIFYGHKYYIQWDTHYADTSDSFIWTQGLGNIIEALIILGILLNQIKTIRLQKMLIIVVSVMTAWKTVMFMIYSLDIGLGGHSFDLVAEIVVFVPALPWLFVPTYIAWLLTNDFLPQSSKKYLNDTVSSRNDLDSPDASLRRRHYNLRNSKK</sequence>
<dbReference type="EMBL" id="CP111014">
    <property type="protein sequence ID" value="WAQ97862.1"/>
    <property type="molecule type" value="Genomic_DNA"/>
</dbReference>
<evidence type="ECO:0008006" key="4">
    <source>
        <dbReference type="Google" id="ProtNLM"/>
    </source>
</evidence>
<feature type="transmembrane region" description="Helical" evidence="1">
    <location>
        <begin position="66"/>
        <end position="86"/>
    </location>
</feature>
<proteinExistence type="predicted"/>
<evidence type="ECO:0000313" key="3">
    <source>
        <dbReference type="Proteomes" id="UP001164746"/>
    </source>
</evidence>